<dbReference type="InterPro" id="IPR011989">
    <property type="entry name" value="ARM-like"/>
</dbReference>
<feature type="compositionally biased region" description="Basic and acidic residues" evidence="1">
    <location>
        <begin position="449"/>
        <end position="462"/>
    </location>
</feature>
<feature type="region of interest" description="Disordered" evidence="1">
    <location>
        <begin position="449"/>
        <end position="510"/>
    </location>
</feature>
<sequence>MLSDPVVSEIVLAEDSISSMTGAFLQLLLVDDIRIQSIAARVLWTLAEIPERRQKLIQQDALEYIVRMIGARHDELQSAAMQVLSKFLCHEPKLLEVVLNHPVLPITLVDLASFAQREDVVGRALSCIFYMCVRDEHAVKVCELGLLDALLVLVRRQEAVVITNSMMIIAALSHLADQMKYLVKEHIARDLIKIRESDVGRTVENLACAAIGMFIKNFEGRELVEVRTRLTQDNVLDYLLETLVEGYTQDHTIVYEGCKSLMYFAADDHLSSEYCARKALKDLLRISKGEREISRLSLRSYILRALPEETLSPEQRDERRSERPRHLEWQAMRTIAALIYGGEPETVRYVLERGGLSAVIGLCLTGPYKLRQEGARAVSTVCLHCSSPEFCYEDYTVNAFREIANSQVIDVYIQVSLDPSSPADASAAAYDVLSYLHNFVDNETFIENSDPRIRSSPREEMAKSCALTSEDPVGRPAEAAEETSEESLSETSVTSITLSDTSVSELDDEG</sequence>
<dbReference type="SUPFAM" id="SSF48371">
    <property type="entry name" value="ARM repeat"/>
    <property type="match status" value="1"/>
</dbReference>
<feature type="compositionally biased region" description="Low complexity" evidence="1">
    <location>
        <begin position="489"/>
        <end position="499"/>
    </location>
</feature>
<accession>A0A7S0EG47</accession>
<gene>
    <name evidence="2" type="ORF">HPHI1048_LOCUS9763</name>
</gene>
<dbReference type="InterPro" id="IPR016024">
    <property type="entry name" value="ARM-type_fold"/>
</dbReference>
<reference evidence="2" key="1">
    <citation type="submission" date="2021-01" db="EMBL/GenBank/DDBJ databases">
        <authorList>
            <person name="Corre E."/>
            <person name="Pelletier E."/>
            <person name="Niang G."/>
            <person name="Scheremetjew M."/>
            <person name="Finn R."/>
            <person name="Kale V."/>
            <person name="Holt S."/>
            <person name="Cochrane G."/>
            <person name="Meng A."/>
            <person name="Brown T."/>
            <person name="Cohen L."/>
        </authorList>
    </citation>
    <scope>NUCLEOTIDE SEQUENCE</scope>
    <source>
        <strain evidence="2">CCMP325</strain>
    </source>
</reference>
<organism evidence="2">
    <name type="scientific">Hanusia phi</name>
    <dbReference type="NCBI Taxonomy" id="3032"/>
    <lineage>
        <taxon>Eukaryota</taxon>
        <taxon>Cryptophyceae</taxon>
        <taxon>Pyrenomonadales</taxon>
        <taxon>Geminigeraceae</taxon>
        <taxon>Hanusia</taxon>
    </lineage>
</organism>
<dbReference type="AlphaFoldDB" id="A0A7S0EG47"/>
<dbReference type="EMBL" id="HBEO01014308">
    <property type="protein sequence ID" value="CAD8482832.1"/>
    <property type="molecule type" value="Transcribed_RNA"/>
</dbReference>
<evidence type="ECO:0008006" key="3">
    <source>
        <dbReference type="Google" id="ProtNLM"/>
    </source>
</evidence>
<evidence type="ECO:0000256" key="1">
    <source>
        <dbReference type="SAM" id="MobiDB-lite"/>
    </source>
</evidence>
<protein>
    <recommendedName>
        <fullName evidence="3">Armadillo repeat-containing protein 8</fullName>
    </recommendedName>
</protein>
<proteinExistence type="predicted"/>
<evidence type="ECO:0000313" key="2">
    <source>
        <dbReference type="EMBL" id="CAD8482832.1"/>
    </source>
</evidence>
<name>A0A7S0EG47_9CRYP</name>
<dbReference type="Gene3D" id="1.25.10.10">
    <property type="entry name" value="Leucine-rich Repeat Variant"/>
    <property type="match status" value="2"/>
</dbReference>
<feature type="compositionally biased region" description="Acidic residues" evidence="1">
    <location>
        <begin position="479"/>
        <end position="488"/>
    </location>
</feature>